<reference evidence="2" key="1">
    <citation type="journal article" date="2022" name="Mol. Ecol. Resour.">
        <title>The genomes of chicory, endive, great burdock and yacon provide insights into Asteraceae palaeo-polyploidization history and plant inulin production.</title>
        <authorList>
            <person name="Fan W."/>
            <person name="Wang S."/>
            <person name="Wang H."/>
            <person name="Wang A."/>
            <person name="Jiang F."/>
            <person name="Liu H."/>
            <person name="Zhao H."/>
            <person name="Xu D."/>
            <person name="Zhang Y."/>
        </authorList>
    </citation>
    <scope>NUCLEOTIDE SEQUENCE [LARGE SCALE GENOMIC DNA]</scope>
    <source>
        <strain evidence="2">cv. Yunnan</strain>
    </source>
</reference>
<organism evidence="1 2">
    <name type="scientific">Smallanthus sonchifolius</name>
    <dbReference type="NCBI Taxonomy" id="185202"/>
    <lineage>
        <taxon>Eukaryota</taxon>
        <taxon>Viridiplantae</taxon>
        <taxon>Streptophyta</taxon>
        <taxon>Embryophyta</taxon>
        <taxon>Tracheophyta</taxon>
        <taxon>Spermatophyta</taxon>
        <taxon>Magnoliopsida</taxon>
        <taxon>eudicotyledons</taxon>
        <taxon>Gunneridae</taxon>
        <taxon>Pentapetalae</taxon>
        <taxon>asterids</taxon>
        <taxon>campanulids</taxon>
        <taxon>Asterales</taxon>
        <taxon>Asteraceae</taxon>
        <taxon>Asteroideae</taxon>
        <taxon>Heliantheae alliance</taxon>
        <taxon>Millerieae</taxon>
        <taxon>Smallanthus</taxon>
    </lineage>
</organism>
<accession>A0ACB9JXY3</accession>
<dbReference type="EMBL" id="CM042019">
    <property type="protein sequence ID" value="KAI3824846.1"/>
    <property type="molecule type" value="Genomic_DNA"/>
</dbReference>
<comment type="caution">
    <text evidence="1">The sequence shown here is derived from an EMBL/GenBank/DDBJ whole genome shotgun (WGS) entry which is preliminary data.</text>
</comment>
<evidence type="ECO:0000313" key="2">
    <source>
        <dbReference type="Proteomes" id="UP001056120"/>
    </source>
</evidence>
<name>A0ACB9JXY3_9ASTR</name>
<sequence length="251" mass="28839">MGSLTEFIMLNTHEEITSEGEISTDDDIPNVAYPSYLLHTCHHVQHLELKNDKRVEEVVFEMGSSSSRQLATIQPLLPYLKVLRLSNLKDMSHVWKGSWNKFLIPQHQPLEFPFQNLTDITLSDCHKIKYLFSSLMTKYLSNLKFVGIHNCHGIEEVISRRDYENEENTTYTSSHKNAALFPHLDTLLLECLPLLSRIDTRSRSGEISSNIINATHDKFQSAQVVSACWSLCQYPREIFINNCALSSLIPW</sequence>
<dbReference type="Proteomes" id="UP001056120">
    <property type="component" value="Linkage Group LG02"/>
</dbReference>
<reference evidence="1 2" key="2">
    <citation type="journal article" date="2022" name="Mol. Ecol. Resour.">
        <title>The genomes of chicory, endive, great burdock and yacon provide insights into Asteraceae paleo-polyploidization history and plant inulin production.</title>
        <authorList>
            <person name="Fan W."/>
            <person name="Wang S."/>
            <person name="Wang H."/>
            <person name="Wang A."/>
            <person name="Jiang F."/>
            <person name="Liu H."/>
            <person name="Zhao H."/>
            <person name="Xu D."/>
            <person name="Zhang Y."/>
        </authorList>
    </citation>
    <scope>NUCLEOTIDE SEQUENCE [LARGE SCALE GENOMIC DNA]</scope>
    <source>
        <strain evidence="2">cv. Yunnan</strain>
        <tissue evidence="1">Leaves</tissue>
    </source>
</reference>
<proteinExistence type="predicted"/>
<evidence type="ECO:0000313" key="1">
    <source>
        <dbReference type="EMBL" id="KAI3824846.1"/>
    </source>
</evidence>
<protein>
    <submittedName>
        <fullName evidence="1">Uncharacterized protein</fullName>
    </submittedName>
</protein>
<gene>
    <name evidence="1" type="ORF">L1987_06317</name>
</gene>
<keyword evidence="2" id="KW-1185">Reference proteome</keyword>